<feature type="transmembrane region" description="Helical" evidence="6">
    <location>
        <begin position="110"/>
        <end position="131"/>
    </location>
</feature>
<dbReference type="GO" id="GO:0005886">
    <property type="term" value="C:plasma membrane"/>
    <property type="evidence" value="ECO:0007669"/>
    <property type="project" value="UniProtKB-SubCell"/>
</dbReference>
<organism evidence="8 9">
    <name type="scientific">Acidihalobacter prosperus</name>
    <dbReference type="NCBI Taxonomy" id="160660"/>
    <lineage>
        <taxon>Bacteria</taxon>
        <taxon>Pseudomonadati</taxon>
        <taxon>Pseudomonadota</taxon>
        <taxon>Gammaproteobacteria</taxon>
        <taxon>Chromatiales</taxon>
        <taxon>Ectothiorhodospiraceae</taxon>
        <taxon>Acidihalobacter</taxon>
    </lineage>
</organism>
<gene>
    <name evidence="8" type="ORF">Thpro_022740</name>
</gene>
<sequence length="192" mass="20965">MDAAARWDGFTRVLHWGLTLCVTFQLFSGLWISTPGTLLYFHWHEYMGLAAAAVILMHWIWSFSHRDLGLLFPWHAAGLARVGGEMAGMLRGRLPAAGPQIGLSSFVHGLGLLAMTGMAATGVLLFMLIPARLGGLADGPHPAAITSLSLIHRYLAYLAWTYWCGHVGFAVLHQLRGARVFGGIYLGRAERP</sequence>
<keyword evidence="2" id="KW-1003">Cell membrane</keyword>
<evidence type="ECO:0000256" key="4">
    <source>
        <dbReference type="ARBA" id="ARBA00022989"/>
    </source>
</evidence>
<dbReference type="SUPFAM" id="SSF81342">
    <property type="entry name" value="Transmembrane di-heme cytochromes"/>
    <property type="match status" value="1"/>
</dbReference>
<evidence type="ECO:0000313" key="8">
    <source>
        <dbReference type="EMBL" id="OBS08490.1"/>
    </source>
</evidence>
<protein>
    <recommendedName>
        <fullName evidence="7">Cytochrome b561 bacterial/Ni-hydrogenase domain-containing protein</fullName>
    </recommendedName>
</protein>
<dbReference type="InterPro" id="IPR016174">
    <property type="entry name" value="Di-haem_cyt_TM"/>
</dbReference>
<dbReference type="RefSeq" id="WP_038090890.1">
    <property type="nucleotide sequence ID" value="NZ_JQSG02000006.1"/>
</dbReference>
<dbReference type="EMBL" id="JQSG02000006">
    <property type="protein sequence ID" value="OBS08490.1"/>
    <property type="molecule type" value="Genomic_DNA"/>
</dbReference>
<dbReference type="AlphaFoldDB" id="A0A1A6C1R2"/>
<keyword evidence="3 6" id="KW-0812">Transmembrane</keyword>
<dbReference type="InterPro" id="IPR011577">
    <property type="entry name" value="Cyt_b561_bac/Ni-Hgenase"/>
</dbReference>
<evidence type="ECO:0000256" key="1">
    <source>
        <dbReference type="ARBA" id="ARBA00004651"/>
    </source>
</evidence>
<accession>A0A1A6C1R2</accession>
<comment type="subcellular location">
    <subcellularLocation>
        <location evidence="1">Cell membrane</location>
        <topology evidence="1">Multi-pass membrane protein</topology>
    </subcellularLocation>
</comment>
<evidence type="ECO:0000259" key="7">
    <source>
        <dbReference type="Pfam" id="PF01292"/>
    </source>
</evidence>
<keyword evidence="9" id="KW-1185">Reference proteome</keyword>
<name>A0A1A6C1R2_9GAMM</name>
<evidence type="ECO:0000256" key="6">
    <source>
        <dbReference type="SAM" id="Phobius"/>
    </source>
</evidence>
<dbReference type="GO" id="GO:0022904">
    <property type="term" value="P:respiratory electron transport chain"/>
    <property type="evidence" value="ECO:0007669"/>
    <property type="project" value="InterPro"/>
</dbReference>
<keyword evidence="4 6" id="KW-1133">Transmembrane helix</keyword>
<evidence type="ECO:0000256" key="2">
    <source>
        <dbReference type="ARBA" id="ARBA00022475"/>
    </source>
</evidence>
<dbReference type="Proteomes" id="UP000029273">
    <property type="component" value="Unassembled WGS sequence"/>
</dbReference>
<dbReference type="Pfam" id="PF01292">
    <property type="entry name" value="Ni_hydr_CYTB"/>
    <property type="match status" value="1"/>
</dbReference>
<comment type="caution">
    <text evidence="8">The sequence shown here is derived from an EMBL/GenBank/DDBJ whole genome shotgun (WGS) entry which is preliminary data.</text>
</comment>
<feature type="transmembrane region" description="Helical" evidence="6">
    <location>
        <begin position="13"/>
        <end position="34"/>
    </location>
</feature>
<dbReference type="OrthoDB" id="5793842at2"/>
<keyword evidence="5 6" id="KW-0472">Membrane</keyword>
<dbReference type="GO" id="GO:0009055">
    <property type="term" value="F:electron transfer activity"/>
    <property type="evidence" value="ECO:0007669"/>
    <property type="project" value="InterPro"/>
</dbReference>
<feature type="transmembrane region" description="Helical" evidence="6">
    <location>
        <begin position="46"/>
        <end position="64"/>
    </location>
</feature>
<dbReference type="Gene3D" id="1.20.950.20">
    <property type="entry name" value="Transmembrane di-heme cytochromes, Chain C"/>
    <property type="match status" value="1"/>
</dbReference>
<evidence type="ECO:0000256" key="3">
    <source>
        <dbReference type="ARBA" id="ARBA00022692"/>
    </source>
</evidence>
<evidence type="ECO:0000313" key="9">
    <source>
        <dbReference type="Proteomes" id="UP000029273"/>
    </source>
</evidence>
<evidence type="ECO:0000256" key="5">
    <source>
        <dbReference type="ARBA" id="ARBA00023136"/>
    </source>
</evidence>
<proteinExistence type="predicted"/>
<feature type="domain" description="Cytochrome b561 bacterial/Ni-hydrogenase" evidence="7">
    <location>
        <begin position="6"/>
        <end position="178"/>
    </location>
</feature>
<reference evidence="8 9" key="1">
    <citation type="journal article" date="2014" name="Genome Announc.">
        <title>Draft Genome Sequence of the Iron-Oxidizing, Acidophilic, and Halotolerant 'Thiobacillus prosperus' Type Strain DSM 5130.</title>
        <authorList>
            <person name="Ossandon F.J."/>
            <person name="Cardenas J.P."/>
            <person name="Corbett M."/>
            <person name="Quatrini R."/>
            <person name="Holmes D.S."/>
            <person name="Watkin E."/>
        </authorList>
    </citation>
    <scope>NUCLEOTIDE SEQUENCE [LARGE SCALE GENOMIC DNA]</scope>
    <source>
        <strain evidence="8 9">DSM 5130</strain>
    </source>
</reference>
<feature type="transmembrane region" description="Helical" evidence="6">
    <location>
        <begin position="151"/>
        <end position="172"/>
    </location>
</feature>